<dbReference type="InterPro" id="IPR017452">
    <property type="entry name" value="GPCR_Rhodpsn_7TM"/>
</dbReference>
<evidence type="ECO:0000256" key="1">
    <source>
        <dbReference type="ARBA" id="ARBA00004651"/>
    </source>
</evidence>
<dbReference type="PANTHER" id="PTHR24372:SF77">
    <property type="entry name" value="G-PROTEIN COUPLED RECEPTORS FAMILY 1 PROFILE DOMAIN-CONTAINING PROTEIN"/>
    <property type="match status" value="1"/>
</dbReference>
<evidence type="ECO:0000256" key="6">
    <source>
        <dbReference type="ARBA" id="ARBA00022989"/>
    </source>
</evidence>
<dbReference type="SMART" id="SM00042">
    <property type="entry name" value="CUB"/>
    <property type="match status" value="1"/>
</dbReference>
<dbReference type="Pfam" id="PF00431">
    <property type="entry name" value="CUB"/>
    <property type="match status" value="1"/>
</dbReference>
<evidence type="ECO:0000256" key="2">
    <source>
        <dbReference type="ARBA" id="ARBA00022475"/>
    </source>
</evidence>
<feature type="transmembrane region" description="Helical" evidence="13">
    <location>
        <begin position="419"/>
        <end position="442"/>
    </location>
</feature>
<keyword evidence="11" id="KW-0807">Transducer</keyword>
<evidence type="ECO:0000313" key="18">
    <source>
        <dbReference type="RefSeq" id="XP_022095275.1"/>
    </source>
</evidence>
<dbReference type="PROSITE" id="PS50068">
    <property type="entry name" value="LDLRA_2"/>
    <property type="match status" value="1"/>
</dbReference>
<evidence type="ECO:0000259" key="15">
    <source>
        <dbReference type="PROSITE" id="PS01180"/>
    </source>
</evidence>
<dbReference type="Gene3D" id="2.60.120.290">
    <property type="entry name" value="Spermadhesin, CUB domain"/>
    <property type="match status" value="1"/>
</dbReference>
<feature type="transmembrane region" description="Helical" evidence="13">
    <location>
        <begin position="517"/>
        <end position="536"/>
    </location>
</feature>
<feature type="signal peptide" evidence="14">
    <location>
        <begin position="1"/>
        <end position="23"/>
    </location>
</feature>
<evidence type="ECO:0000256" key="8">
    <source>
        <dbReference type="ARBA" id="ARBA00023136"/>
    </source>
</evidence>
<dbReference type="CDD" id="cd00112">
    <property type="entry name" value="LDLa"/>
    <property type="match status" value="1"/>
</dbReference>
<proteinExistence type="predicted"/>
<feature type="transmembrane region" description="Helical" evidence="13">
    <location>
        <begin position="708"/>
        <end position="731"/>
    </location>
</feature>
<dbReference type="PROSITE" id="PS01180">
    <property type="entry name" value="CUB"/>
    <property type="match status" value="1"/>
</dbReference>
<dbReference type="PANTHER" id="PTHR24372">
    <property type="entry name" value="GLYCOPROTEIN HORMONE RECEPTOR"/>
    <property type="match status" value="1"/>
</dbReference>
<dbReference type="Gene3D" id="3.80.10.10">
    <property type="entry name" value="Ribonuclease Inhibitor"/>
    <property type="match status" value="1"/>
</dbReference>
<keyword evidence="10" id="KW-0675">Receptor</keyword>
<evidence type="ECO:0000256" key="9">
    <source>
        <dbReference type="ARBA" id="ARBA00023157"/>
    </source>
</evidence>
<keyword evidence="5" id="KW-0677">Repeat</keyword>
<evidence type="ECO:0000256" key="4">
    <source>
        <dbReference type="ARBA" id="ARBA00022692"/>
    </source>
</evidence>
<comment type="caution">
    <text evidence="12">Lacks conserved residue(s) required for the propagation of feature annotation.</text>
</comment>
<dbReference type="Gene3D" id="1.20.1070.10">
    <property type="entry name" value="Rhodopsin 7-helix transmembrane proteins"/>
    <property type="match status" value="1"/>
</dbReference>
<evidence type="ECO:0000256" key="12">
    <source>
        <dbReference type="PROSITE-ProRule" id="PRU00124"/>
    </source>
</evidence>
<dbReference type="RefSeq" id="XP_022095275.1">
    <property type="nucleotide sequence ID" value="XM_022239583.1"/>
</dbReference>
<feature type="domain" description="CUB" evidence="15">
    <location>
        <begin position="21"/>
        <end position="149"/>
    </location>
</feature>
<dbReference type="PROSITE" id="PS01209">
    <property type="entry name" value="LDLRA_1"/>
    <property type="match status" value="1"/>
</dbReference>
<evidence type="ECO:0000256" key="11">
    <source>
        <dbReference type="ARBA" id="ARBA00023224"/>
    </source>
</evidence>
<feature type="transmembrane region" description="Helical" evidence="13">
    <location>
        <begin position="623"/>
        <end position="652"/>
    </location>
</feature>
<dbReference type="InterPro" id="IPR000859">
    <property type="entry name" value="CUB_dom"/>
</dbReference>
<dbReference type="Gene3D" id="4.10.400.10">
    <property type="entry name" value="Low-density Lipoprotein Receptor"/>
    <property type="match status" value="1"/>
</dbReference>
<comment type="subcellular location">
    <subcellularLocation>
        <location evidence="1">Cell membrane</location>
        <topology evidence="1">Multi-pass membrane protein</topology>
    </subcellularLocation>
</comment>
<name>A0A8B7YS30_ACAPL</name>
<evidence type="ECO:0000313" key="17">
    <source>
        <dbReference type="Proteomes" id="UP000694845"/>
    </source>
</evidence>
<dbReference type="Pfam" id="PF00001">
    <property type="entry name" value="7tm_1"/>
    <property type="match status" value="2"/>
</dbReference>
<dbReference type="AlphaFoldDB" id="A0A8B7YS30"/>
<dbReference type="PROSITE" id="PS50262">
    <property type="entry name" value="G_PROTEIN_RECEP_F1_2"/>
    <property type="match status" value="1"/>
</dbReference>
<organism evidence="17 18">
    <name type="scientific">Acanthaster planci</name>
    <name type="common">Crown-of-thorns starfish</name>
    <dbReference type="NCBI Taxonomy" id="133434"/>
    <lineage>
        <taxon>Eukaryota</taxon>
        <taxon>Metazoa</taxon>
        <taxon>Echinodermata</taxon>
        <taxon>Eleutherozoa</taxon>
        <taxon>Asterozoa</taxon>
        <taxon>Asteroidea</taxon>
        <taxon>Valvatacea</taxon>
        <taxon>Valvatida</taxon>
        <taxon>Acanthasteridae</taxon>
        <taxon>Acanthaster</taxon>
    </lineage>
</organism>
<evidence type="ECO:0000256" key="13">
    <source>
        <dbReference type="SAM" id="Phobius"/>
    </source>
</evidence>
<keyword evidence="8 13" id="KW-0472">Membrane</keyword>
<feature type="transmembrane region" description="Helical" evidence="13">
    <location>
        <begin position="454"/>
        <end position="479"/>
    </location>
</feature>
<evidence type="ECO:0000256" key="14">
    <source>
        <dbReference type="SAM" id="SignalP"/>
    </source>
</evidence>
<feature type="transmembrane region" description="Helical" evidence="13">
    <location>
        <begin position="548"/>
        <end position="569"/>
    </location>
</feature>
<dbReference type="CDD" id="cd00041">
    <property type="entry name" value="CUB"/>
    <property type="match status" value="1"/>
</dbReference>
<keyword evidence="4 13" id="KW-0812">Transmembrane</keyword>
<dbReference type="GO" id="GO:0005886">
    <property type="term" value="C:plasma membrane"/>
    <property type="evidence" value="ECO:0007669"/>
    <property type="project" value="UniProtKB-SubCell"/>
</dbReference>
<dbReference type="SUPFAM" id="SSF81321">
    <property type="entry name" value="Family A G protein-coupled receptor-like"/>
    <property type="match status" value="1"/>
</dbReference>
<dbReference type="InterPro" id="IPR035914">
    <property type="entry name" value="Sperma_CUB_dom_sf"/>
</dbReference>
<dbReference type="OrthoDB" id="10113817at2759"/>
<keyword evidence="7" id="KW-0297">G-protein coupled receptor</keyword>
<protein>
    <submittedName>
        <fullName evidence="18">G-protein coupled receptor GRL101-like isoform X2</fullName>
    </submittedName>
</protein>
<evidence type="ECO:0000256" key="3">
    <source>
        <dbReference type="ARBA" id="ARBA00022614"/>
    </source>
</evidence>
<feature type="disulfide bond" evidence="12">
    <location>
        <begin position="184"/>
        <end position="199"/>
    </location>
</feature>
<dbReference type="InterPro" id="IPR002172">
    <property type="entry name" value="LDrepeatLR_classA_rpt"/>
</dbReference>
<dbReference type="SMART" id="SM00192">
    <property type="entry name" value="LDLa"/>
    <property type="match status" value="1"/>
</dbReference>
<keyword evidence="2" id="KW-1003">Cell membrane</keyword>
<keyword evidence="6 13" id="KW-1133">Transmembrane helix</keyword>
<dbReference type="InterPro" id="IPR000276">
    <property type="entry name" value="GPCR_Rhodpsn"/>
</dbReference>
<evidence type="ECO:0000256" key="7">
    <source>
        <dbReference type="ARBA" id="ARBA00023040"/>
    </source>
</evidence>
<evidence type="ECO:0000259" key="16">
    <source>
        <dbReference type="PROSITE" id="PS50262"/>
    </source>
</evidence>
<feature type="transmembrane region" description="Helical" evidence="13">
    <location>
        <begin position="673"/>
        <end position="696"/>
    </location>
</feature>
<keyword evidence="17" id="KW-1185">Reference proteome</keyword>
<feature type="chain" id="PRO_5034877047" evidence="14">
    <location>
        <begin position="24"/>
        <end position="768"/>
    </location>
</feature>
<dbReference type="SUPFAM" id="SSF57424">
    <property type="entry name" value="LDL receptor-like module"/>
    <property type="match status" value="1"/>
</dbReference>
<keyword evidence="9 12" id="KW-1015">Disulfide bond</keyword>
<accession>A0A8B7YS30</accession>
<sequence length="768" mass="84754">MLMGRHLSLKFFLFFVLANPCLAQIPDGIHFITLTEKAPKWSFKSPDFDFGLYPNNFLAVWLISVDGGSKVIFDFDALEIEKGDLLEIGNGKDASDLASLLGTNIITRLAGNLTAGGARLIAKGNEAWLKFRSRKNTACRGFSVTVRQETPSGRMGEEGLCNQDDFRCAGREEGTTCLGNESVCDGFEQCKDKSDETSCGSSQQVKFDISACKKCPDNQQYDNESETCPANLSNQISCMNPSPLCGCGVRGQDLSVLCVGWYPAMLLTVPDTIHTLYLAGVNANNLKDGSFKMFPNLRDLKILVIQTTSDETDLKKNTFDGFANLSSLVIFDINLRKIDSGAFAGLDHLDTMAFFENGASPKLPVIEDGAFDDIADKLTFLYVNDYRICCFFGATIQENCREWFDIPELFSCSQLVPNYVLKVFMWILGISAVVGNILVMVWRCREKVASRASLMINSFLVFNLASADALMGLYMLIIAGADAFYGSRYFEVSGEWRASAACKVAGFISMVANETSVFFLVFISITRFMFVVFPFVSNRHLSLKVVKVAGCIIWLLTVIIAVVSIVLSLDEESGAYGLSDVCIGLPLTTRVTGFEINQQRIDVGGIGEVTYSRPVPTSTSATWVFSIVLFLGVNLFCFCVILACYISIFVKVKVAASRVRSRSARDESEVRMAVKMAAIVLTDFSCWIPVIIMGILFQAGVAKNNPEIFVWSVVFILPINSSINPYLYTFLDICIKQKREQKVSKIAKKEEIEAKALPSNKTTSTTNE</sequence>
<gene>
    <name evidence="18" type="primary">LOC110981749</name>
</gene>
<dbReference type="OMA" id="NDYRICC"/>
<keyword evidence="14" id="KW-0732">Signal</keyword>
<keyword evidence="3" id="KW-0433">Leucine-rich repeat</keyword>
<dbReference type="GO" id="GO:0007189">
    <property type="term" value="P:adenylate cyclase-activating G protein-coupled receptor signaling pathway"/>
    <property type="evidence" value="ECO:0007669"/>
    <property type="project" value="TreeGrafter"/>
</dbReference>
<dbReference type="InterPro" id="IPR023415">
    <property type="entry name" value="LDLR_class-A_CS"/>
</dbReference>
<dbReference type="Proteomes" id="UP000694845">
    <property type="component" value="Unplaced"/>
</dbReference>
<dbReference type="GO" id="GO:0008528">
    <property type="term" value="F:G protein-coupled peptide receptor activity"/>
    <property type="evidence" value="ECO:0007669"/>
    <property type="project" value="TreeGrafter"/>
</dbReference>
<dbReference type="GO" id="GO:0009755">
    <property type="term" value="P:hormone-mediated signaling pathway"/>
    <property type="evidence" value="ECO:0007669"/>
    <property type="project" value="TreeGrafter"/>
</dbReference>
<dbReference type="PRINTS" id="PR00237">
    <property type="entry name" value="GPCRRHODOPSN"/>
</dbReference>
<feature type="domain" description="G-protein coupled receptors family 1 profile" evidence="16">
    <location>
        <begin position="435"/>
        <end position="728"/>
    </location>
</feature>
<dbReference type="InterPro" id="IPR036055">
    <property type="entry name" value="LDL_receptor-like_sf"/>
</dbReference>
<evidence type="ECO:0000256" key="10">
    <source>
        <dbReference type="ARBA" id="ARBA00023170"/>
    </source>
</evidence>
<evidence type="ECO:0000256" key="5">
    <source>
        <dbReference type="ARBA" id="ARBA00022737"/>
    </source>
</evidence>
<dbReference type="SUPFAM" id="SSF49854">
    <property type="entry name" value="Spermadhesin, CUB domain"/>
    <property type="match status" value="1"/>
</dbReference>
<dbReference type="GeneID" id="110981749"/>
<reference evidence="18" key="1">
    <citation type="submission" date="2025-08" db="UniProtKB">
        <authorList>
            <consortium name="RefSeq"/>
        </authorList>
    </citation>
    <scope>IDENTIFICATION</scope>
</reference>
<dbReference type="InterPro" id="IPR032675">
    <property type="entry name" value="LRR_dom_sf"/>
</dbReference>
<dbReference type="SUPFAM" id="SSF52058">
    <property type="entry name" value="L domain-like"/>
    <property type="match status" value="1"/>
</dbReference>